<keyword evidence="17" id="KW-1185">Reference proteome</keyword>
<feature type="domain" description="Helicase C-terminal" evidence="14">
    <location>
        <begin position="569"/>
        <end position="726"/>
    </location>
</feature>
<evidence type="ECO:0000256" key="7">
    <source>
        <dbReference type="ARBA" id="ARBA00047984"/>
    </source>
</evidence>
<evidence type="ECO:0000256" key="2">
    <source>
        <dbReference type="ARBA" id="ARBA00022741"/>
    </source>
</evidence>
<comment type="similarity">
    <text evidence="6">Belongs to the DEAD box helicase family. DDX46/PRP5 subfamily.</text>
</comment>
<dbReference type="CDD" id="cd17953">
    <property type="entry name" value="DEADc_DDX46"/>
    <property type="match status" value="1"/>
</dbReference>
<evidence type="ECO:0000256" key="3">
    <source>
        <dbReference type="ARBA" id="ARBA00022801"/>
    </source>
</evidence>
<feature type="compositionally biased region" description="Basic and acidic residues" evidence="12">
    <location>
        <begin position="92"/>
        <end position="132"/>
    </location>
</feature>
<dbReference type="GO" id="GO:0005524">
    <property type="term" value="F:ATP binding"/>
    <property type="evidence" value="ECO:0007669"/>
    <property type="project" value="UniProtKB-KW"/>
</dbReference>
<dbReference type="GO" id="GO:0016787">
    <property type="term" value="F:hydrolase activity"/>
    <property type="evidence" value="ECO:0007669"/>
    <property type="project" value="UniProtKB-KW"/>
</dbReference>
<feature type="compositionally biased region" description="Basic residues" evidence="12">
    <location>
        <begin position="35"/>
        <end position="58"/>
    </location>
</feature>
<dbReference type="PANTHER" id="PTHR47958">
    <property type="entry name" value="ATP-DEPENDENT RNA HELICASE DBP3"/>
    <property type="match status" value="1"/>
</dbReference>
<evidence type="ECO:0000259" key="13">
    <source>
        <dbReference type="PROSITE" id="PS51192"/>
    </source>
</evidence>
<dbReference type="SMART" id="SM00490">
    <property type="entry name" value="HELICc"/>
    <property type="match status" value="1"/>
</dbReference>
<keyword evidence="3" id="KW-0378">Hydrolase</keyword>
<dbReference type="GO" id="GO:0003676">
    <property type="term" value="F:nucleic acid binding"/>
    <property type="evidence" value="ECO:0007669"/>
    <property type="project" value="InterPro"/>
</dbReference>
<evidence type="ECO:0000256" key="9">
    <source>
        <dbReference type="ARBA" id="ARBA00050029"/>
    </source>
</evidence>
<evidence type="ECO:0000256" key="10">
    <source>
        <dbReference type="ARBA" id="ARBA00050042"/>
    </source>
</evidence>
<feature type="region of interest" description="Disordered" evidence="12">
    <location>
        <begin position="793"/>
        <end position="812"/>
    </location>
</feature>
<dbReference type="FunFam" id="3.40.50.300:FF:000079">
    <property type="entry name" value="probable ATP-dependent RNA helicase DDX17"/>
    <property type="match status" value="1"/>
</dbReference>
<comment type="function">
    <text evidence="8">Component of the 17S U2 SnRNP complex of the spliceosome, a large ribonucleoprotein complex that removes introns from transcribed pre-mRNAs. The 17S U2 SnRNP complex (1) directly participates in early spliceosome assembly and (2) mediates recognition of the intron branch site during pre-mRNA splicing by promoting the selection of the pre-mRNA branch-site adenosine, the nucleophile for the first step of splicing. Within the 17S U2 SnRNP complex, DDX46 plays essential roles during assembly of pre-spliceosome and proofreading of the branch site.</text>
</comment>
<dbReference type="Pfam" id="PF23469">
    <property type="entry name" value="KH_12"/>
    <property type="match status" value="1"/>
</dbReference>
<dbReference type="GO" id="GO:0043186">
    <property type="term" value="C:P granule"/>
    <property type="evidence" value="ECO:0007669"/>
    <property type="project" value="UniProtKB-ARBA"/>
</dbReference>
<name>A0AA39HE13_9BILA</name>
<feature type="compositionally biased region" description="Acidic residues" evidence="12">
    <location>
        <begin position="133"/>
        <end position="155"/>
    </location>
</feature>
<feature type="domain" description="DEAD-box RNA helicase Q" evidence="15">
    <location>
        <begin position="333"/>
        <end position="361"/>
    </location>
</feature>
<evidence type="ECO:0000256" key="8">
    <source>
        <dbReference type="ARBA" id="ARBA00049949"/>
    </source>
</evidence>
<gene>
    <name evidence="16" type="ORF">QR680_016974</name>
</gene>
<dbReference type="InterPro" id="IPR001650">
    <property type="entry name" value="Helicase_C-like"/>
</dbReference>
<dbReference type="InterPro" id="IPR014014">
    <property type="entry name" value="RNA_helicase_DEAD_Q_motif"/>
</dbReference>
<organism evidence="16 17">
    <name type="scientific">Steinernema hermaphroditum</name>
    <dbReference type="NCBI Taxonomy" id="289476"/>
    <lineage>
        <taxon>Eukaryota</taxon>
        <taxon>Metazoa</taxon>
        <taxon>Ecdysozoa</taxon>
        <taxon>Nematoda</taxon>
        <taxon>Chromadorea</taxon>
        <taxon>Rhabditida</taxon>
        <taxon>Tylenchina</taxon>
        <taxon>Panagrolaimomorpha</taxon>
        <taxon>Strongyloidoidea</taxon>
        <taxon>Steinernematidae</taxon>
        <taxon>Steinernema</taxon>
    </lineage>
</organism>
<dbReference type="Proteomes" id="UP001175271">
    <property type="component" value="Unassembled WGS sequence"/>
</dbReference>
<dbReference type="PROSITE" id="PS00039">
    <property type="entry name" value="DEAD_ATP_HELICASE"/>
    <property type="match status" value="1"/>
</dbReference>
<dbReference type="PROSITE" id="PS51194">
    <property type="entry name" value="HELICASE_CTER"/>
    <property type="match status" value="1"/>
</dbReference>
<dbReference type="InterPro" id="IPR014001">
    <property type="entry name" value="Helicase_ATP-bd"/>
</dbReference>
<keyword evidence="2" id="KW-0547">Nucleotide-binding</keyword>
<feature type="compositionally biased region" description="Basic and acidic residues" evidence="12">
    <location>
        <begin position="59"/>
        <end position="83"/>
    </location>
</feature>
<feature type="compositionally biased region" description="Basic and acidic residues" evidence="12">
    <location>
        <begin position="1"/>
        <end position="34"/>
    </location>
</feature>
<accession>A0AA39HE13</accession>
<dbReference type="InterPro" id="IPR011545">
    <property type="entry name" value="DEAD/DEAH_box_helicase_dom"/>
</dbReference>
<comment type="caution">
    <text evidence="16">The sequence shown here is derived from an EMBL/GenBank/DDBJ whole genome shotgun (WGS) entry which is preliminary data.</text>
</comment>
<dbReference type="AlphaFoldDB" id="A0AA39HE13"/>
<dbReference type="CDD" id="cd18787">
    <property type="entry name" value="SF2_C_DEAD"/>
    <property type="match status" value="1"/>
</dbReference>
<sequence>MGRDRDRDREKDRDKDRDRHRDRDRERDRKEEKKSRKRSRSRDRDRDRKRRDRDRRRSRSPEESKSKKRRDEPAEDDAAKEIEAAMQRRRQKVEQWKAEKAAKEAAIKEAETESNVTEEKAEEPEQPKKSWTLDDDGEDDAADVVSETEDVDNAADLEMPPLPVKKTDDDEEQLPLKNGIEKKVESAPVEEKAEHVKMEEAGEDDADPLDAYMQEINKQVRPKRTTASGKARIIKIEAPNKDGPNKGEIIETEDDREAFVDDFDLESVQNSLLAKGRHLAQTDHTMVYYRPFKKNFYVETAELAKMTKKEVEELRHSLDEIKVRGQKCPKPIKTWAQTGLPWKFLNALKKYNYLNPTPVQAQAIPAIMGGRDVISIAKTGSGKTLAFLLPMFRHIMDQPQLDEMDGPIAVILSPTRELAMQTWREATKFAKLCDLRVVCVYGGVGISEQIADLKRGAEVVVCTPGRMIDMLAANNGRVTNLRRTTYLVLDEADRMFDMGFEPQVMKIVNNIRPDRQTVLFSATFPRSMEALARKILDKPIEIMVGGRSVVCADVQQHALILEESQKMLKLLELLGVYWEHGNVIVFVDKQEKADDVVGQLMRAGYNCLPLHGGIDQFDRDSAILDFKSGKQKLLVATSVAARGLDVKKLILVVNYDCPNHYEDYVHRVGRTGRAGQKGFAYTFILPEGQERMAGEVCRAFETAGVEPPVEIKENWENFKKQMAAEGKEVHIGGGGFGGSGFKYDSNEEETEANKKRLAKIVHNMETGNDADNDADIEQQLSCIFRSKRRVVDGSSLNTPTAKTGKDAPSDDKMEKARQVAAALAANKKLGAVTPIQKDATALTAEAVMRGGEAVPVALSATSIAKQKAEQLNERLNYMPSEILPGVEKGEALRYFVDELEINDFPQQVRYRICSRDSIAQIQDYAEVGISVKGSFYPPNKEPKDGEKKLYLFLEARDELSLNRAKEEIIRIVKEAFRQLAQQNARGGPMGRYRVA</sequence>
<dbReference type="InterPro" id="IPR027417">
    <property type="entry name" value="P-loop_NTPase"/>
</dbReference>
<evidence type="ECO:0000313" key="17">
    <source>
        <dbReference type="Proteomes" id="UP001175271"/>
    </source>
</evidence>
<protein>
    <recommendedName>
        <fullName evidence="9">Probable ATP-dependent RNA helicase DDX46</fullName>
        <ecNumber evidence="1">3.6.4.13</ecNumber>
    </recommendedName>
    <alternativeName>
        <fullName evidence="10">DEAD box protein 46</fullName>
    </alternativeName>
</protein>
<evidence type="ECO:0000256" key="6">
    <source>
        <dbReference type="ARBA" id="ARBA00038511"/>
    </source>
</evidence>
<feature type="short sequence motif" description="Q motif" evidence="11">
    <location>
        <begin position="333"/>
        <end position="361"/>
    </location>
</feature>
<feature type="compositionally biased region" description="Basic and acidic residues" evidence="12">
    <location>
        <begin position="803"/>
        <end position="812"/>
    </location>
</feature>
<evidence type="ECO:0000256" key="12">
    <source>
        <dbReference type="SAM" id="MobiDB-lite"/>
    </source>
</evidence>
<keyword evidence="5" id="KW-0067">ATP-binding</keyword>
<dbReference type="SMART" id="SM00487">
    <property type="entry name" value="DEXDc"/>
    <property type="match status" value="1"/>
</dbReference>
<dbReference type="PROSITE" id="PS51192">
    <property type="entry name" value="HELICASE_ATP_BIND_1"/>
    <property type="match status" value="1"/>
</dbReference>
<evidence type="ECO:0000259" key="15">
    <source>
        <dbReference type="PROSITE" id="PS51195"/>
    </source>
</evidence>
<dbReference type="GO" id="GO:0003724">
    <property type="term" value="F:RNA helicase activity"/>
    <property type="evidence" value="ECO:0007669"/>
    <property type="project" value="UniProtKB-EC"/>
</dbReference>
<evidence type="ECO:0000313" key="16">
    <source>
        <dbReference type="EMBL" id="KAK0403526.1"/>
    </source>
</evidence>
<feature type="domain" description="Helicase ATP-binding" evidence="13">
    <location>
        <begin position="364"/>
        <end position="542"/>
    </location>
</feature>
<dbReference type="Pfam" id="PF00271">
    <property type="entry name" value="Helicase_C"/>
    <property type="match status" value="1"/>
</dbReference>
<comment type="catalytic activity">
    <reaction evidence="7">
        <text>ATP + H2O = ADP + phosphate + H(+)</text>
        <dbReference type="Rhea" id="RHEA:13065"/>
        <dbReference type="ChEBI" id="CHEBI:15377"/>
        <dbReference type="ChEBI" id="CHEBI:15378"/>
        <dbReference type="ChEBI" id="CHEBI:30616"/>
        <dbReference type="ChEBI" id="CHEBI:43474"/>
        <dbReference type="ChEBI" id="CHEBI:456216"/>
        <dbReference type="EC" id="3.6.4.13"/>
    </reaction>
</comment>
<dbReference type="InterPro" id="IPR056149">
    <property type="entry name" value="PRP5/DDX46/KHDC4_KH"/>
</dbReference>
<reference evidence="16" key="1">
    <citation type="submission" date="2023-06" db="EMBL/GenBank/DDBJ databases">
        <title>Genomic analysis of the entomopathogenic nematode Steinernema hermaphroditum.</title>
        <authorList>
            <person name="Schwarz E.M."/>
            <person name="Heppert J.K."/>
            <person name="Baniya A."/>
            <person name="Schwartz H.T."/>
            <person name="Tan C.-H."/>
            <person name="Antoshechkin I."/>
            <person name="Sternberg P.W."/>
            <person name="Goodrich-Blair H."/>
            <person name="Dillman A.R."/>
        </authorList>
    </citation>
    <scope>NUCLEOTIDE SEQUENCE</scope>
    <source>
        <strain evidence="16">PS9179</strain>
        <tissue evidence="16">Whole animal</tissue>
    </source>
</reference>
<dbReference type="EC" id="3.6.4.13" evidence="1"/>
<evidence type="ECO:0000256" key="11">
    <source>
        <dbReference type="PROSITE-ProRule" id="PRU00552"/>
    </source>
</evidence>
<evidence type="ECO:0000256" key="4">
    <source>
        <dbReference type="ARBA" id="ARBA00022806"/>
    </source>
</evidence>
<dbReference type="Gene3D" id="3.40.50.300">
    <property type="entry name" value="P-loop containing nucleotide triphosphate hydrolases"/>
    <property type="match status" value="2"/>
</dbReference>
<feature type="compositionally biased region" description="Basic and acidic residues" evidence="12">
    <location>
        <begin position="179"/>
        <end position="200"/>
    </location>
</feature>
<dbReference type="PROSITE" id="PS51195">
    <property type="entry name" value="Q_MOTIF"/>
    <property type="match status" value="1"/>
</dbReference>
<evidence type="ECO:0000259" key="14">
    <source>
        <dbReference type="PROSITE" id="PS51194"/>
    </source>
</evidence>
<dbReference type="SUPFAM" id="SSF52540">
    <property type="entry name" value="P-loop containing nucleoside triphosphate hydrolases"/>
    <property type="match status" value="2"/>
</dbReference>
<dbReference type="EMBL" id="JAUCMV010000004">
    <property type="protein sequence ID" value="KAK0403526.1"/>
    <property type="molecule type" value="Genomic_DNA"/>
</dbReference>
<keyword evidence="4" id="KW-0347">Helicase</keyword>
<dbReference type="InterPro" id="IPR000629">
    <property type="entry name" value="RNA-helicase_DEAD-box_CS"/>
</dbReference>
<proteinExistence type="inferred from homology"/>
<evidence type="ECO:0000256" key="5">
    <source>
        <dbReference type="ARBA" id="ARBA00022840"/>
    </source>
</evidence>
<feature type="region of interest" description="Disordered" evidence="12">
    <location>
        <begin position="1"/>
        <end position="202"/>
    </location>
</feature>
<dbReference type="Pfam" id="PF00270">
    <property type="entry name" value="DEAD"/>
    <property type="match status" value="1"/>
</dbReference>
<evidence type="ECO:0000256" key="1">
    <source>
        <dbReference type="ARBA" id="ARBA00012552"/>
    </source>
</evidence>